<dbReference type="InterPro" id="IPR036390">
    <property type="entry name" value="WH_DNA-bd_sf"/>
</dbReference>
<dbReference type="Gene3D" id="1.20.120.530">
    <property type="entry name" value="GntR ligand-binding domain-like"/>
    <property type="match status" value="1"/>
</dbReference>
<organism evidence="5">
    <name type="scientific">hydrothermal vent metagenome</name>
    <dbReference type="NCBI Taxonomy" id="652676"/>
    <lineage>
        <taxon>unclassified sequences</taxon>
        <taxon>metagenomes</taxon>
        <taxon>ecological metagenomes</taxon>
    </lineage>
</organism>
<dbReference type="SMART" id="SM00345">
    <property type="entry name" value="HTH_GNTR"/>
    <property type="match status" value="1"/>
</dbReference>
<feature type="domain" description="HTH gntR-type" evidence="4">
    <location>
        <begin position="18"/>
        <end position="85"/>
    </location>
</feature>
<keyword evidence="2" id="KW-0238">DNA-binding</keyword>
<dbReference type="Pfam" id="PF00392">
    <property type="entry name" value="GntR"/>
    <property type="match status" value="1"/>
</dbReference>
<dbReference type="SMART" id="SM00895">
    <property type="entry name" value="FCD"/>
    <property type="match status" value="1"/>
</dbReference>
<dbReference type="CDD" id="cd07377">
    <property type="entry name" value="WHTH_GntR"/>
    <property type="match status" value="1"/>
</dbReference>
<reference evidence="5" key="1">
    <citation type="submission" date="2018-06" db="EMBL/GenBank/DDBJ databases">
        <authorList>
            <person name="Zhirakovskaya E."/>
        </authorList>
    </citation>
    <scope>NUCLEOTIDE SEQUENCE</scope>
</reference>
<dbReference type="PROSITE" id="PS50949">
    <property type="entry name" value="HTH_GNTR"/>
    <property type="match status" value="1"/>
</dbReference>
<protein>
    <submittedName>
        <fullName evidence="5">Transcriptional regulator, GntR family</fullName>
    </submittedName>
</protein>
<evidence type="ECO:0000313" key="5">
    <source>
        <dbReference type="EMBL" id="VAW14131.1"/>
    </source>
</evidence>
<gene>
    <name evidence="5" type="ORF">MNBD_ALPHA12-2194</name>
</gene>
<dbReference type="GO" id="GO:0003700">
    <property type="term" value="F:DNA-binding transcription factor activity"/>
    <property type="evidence" value="ECO:0007669"/>
    <property type="project" value="InterPro"/>
</dbReference>
<dbReference type="InterPro" id="IPR000524">
    <property type="entry name" value="Tscrpt_reg_HTH_GntR"/>
</dbReference>
<dbReference type="SUPFAM" id="SSF46785">
    <property type="entry name" value="Winged helix' DNA-binding domain"/>
    <property type="match status" value="1"/>
</dbReference>
<dbReference type="InterPro" id="IPR008920">
    <property type="entry name" value="TF_FadR/GntR_C"/>
</dbReference>
<accession>A0A3B0T5U5</accession>
<dbReference type="Gene3D" id="1.10.10.10">
    <property type="entry name" value="Winged helix-like DNA-binding domain superfamily/Winged helix DNA-binding domain"/>
    <property type="match status" value="1"/>
</dbReference>
<name>A0A3B0T5U5_9ZZZZ</name>
<dbReference type="GO" id="GO:0003677">
    <property type="term" value="F:DNA binding"/>
    <property type="evidence" value="ECO:0007669"/>
    <property type="project" value="UniProtKB-KW"/>
</dbReference>
<dbReference type="InterPro" id="IPR036388">
    <property type="entry name" value="WH-like_DNA-bd_sf"/>
</dbReference>
<dbReference type="InterPro" id="IPR011711">
    <property type="entry name" value="GntR_C"/>
</dbReference>
<keyword evidence="3" id="KW-0804">Transcription</keyword>
<evidence type="ECO:0000259" key="4">
    <source>
        <dbReference type="PROSITE" id="PS50949"/>
    </source>
</evidence>
<evidence type="ECO:0000256" key="3">
    <source>
        <dbReference type="ARBA" id="ARBA00023163"/>
    </source>
</evidence>
<dbReference type="SUPFAM" id="SSF48008">
    <property type="entry name" value="GntR ligand-binding domain-like"/>
    <property type="match status" value="1"/>
</dbReference>
<sequence length="235" mass="26544">MKFMKTQNPANDYRFPSLTKGDTVFHAIRRAILLREVDAGQPLTEQQIGNEFNCSQGTVREALMRLQEEGLVQRRGYRGTIVCRSSLAEAAQMAEIRIKLEVEGIRRAVKLLKEKDFVEIEGYLAQMEQVAQTGNSYGLSELDRKFHLAIFRRSALLALEPILKRCMLHMHLQTFGNPEAEHKDFSTTRAHQPIIDALRARDPERAATAMKEHISAIISLGSPSLKSALDALENK</sequence>
<evidence type="ECO:0000256" key="1">
    <source>
        <dbReference type="ARBA" id="ARBA00023015"/>
    </source>
</evidence>
<dbReference type="PANTHER" id="PTHR43537:SF5">
    <property type="entry name" value="UXU OPERON TRANSCRIPTIONAL REGULATOR"/>
    <property type="match status" value="1"/>
</dbReference>
<dbReference type="Pfam" id="PF07729">
    <property type="entry name" value="FCD"/>
    <property type="match status" value="1"/>
</dbReference>
<keyword evidence="1" id="KW-0805">Transcription regulation</keyword>
<proteinExistence type="predicted"/>
<dbReference type="PANTHER" id="PTHR43537">
    <property type="entry name" value="TRANSCRIPTIONAL REGULATOR, GNTR FAMILY"/>
    <property type="match status" value="1"/>
</dbReference>
<dbReference type="EMBL" id="UOEO01000004">
    <property type="protein sequence ID" value="VAW14131.1"/>
    <property type="molecule type" value="Genomic_DNA"/>
</dbReference>
<dbReference type="AlphaFoldDB" id="A0A3B0T5U5"/>
<evidence type="ECO:0000256" key="2">
    <source>
        <dbReference type="ARBA" id="ARBA00023125"/>
    </source>
</evidence>